<name>A0A1I5WMN7_9BACI</name>
<protein>
    <submittedName>
        <fullName evidence="4">Uncharacterized conserved protein YkwD, contains CAP (CSP/antigen 5/PR1) domain</fullName>
    </submittedName>
</protein>
<dbReference type="PANTHER" id="PTHR31157:SF26">
    <property type="entry name" value="SCP-LIKE EXTRACELLULAR PROTEIN"/>
    <property type="match status" value="1"/>
</dbReference>
<feature type="transmembrane region" description="Helical" evidence="1">
    <location>
        <begin position="5"/>
        <end position="22"/>
    </location>
</feature>
<accession>A0A1I5WMN7</accession>
<evidence type="ECO:0000256" key="1">
    <source>
        <dbReference type="SAM" id="Phobius"/>
    </source>
</evidence>
<evidence type="ECO:0000313" key="5">
    <source>
        <dbReference type="Proteomes" id="UP000198734"/>
    </source>
</evidence>
<dbReference type="Pfam" id="PF14504">
    <property type="entry name" value="CAP_assoc_N"/>
    <property type="match status" value="1"/>
</dbReference>
<dbReference type="InterPro" id="IPR014044">
    <property type="entry name" value="CAP_dom"/>
</dbReference>
<dbReference type="InterPro" id="IPR029410">
    <property type="entry name" value="CAP_assoc"/>
</dbReference>
<dbReference type="PANTHER" id="PTHR31157">
    <property type="entry name" value="SCP DOMAIN-CONTAINING PROTEIN"/>
    <property type="match status" value="1"/>
</dbReference>
<dbReference type="STRING" id="126156.SAMN05421670_1352"/>
<dbReference type="SUPFAM" id="SSF55797">
    <property type="entry name" value="PR-1-like"/>
    <property type="match status" value="1"/>
</dbReference>
<feature type="domain" description="SCP" evidence="2">
    <location>
        <begin position="238"/>
        <end position="347"/>
    </location>
</feature>
<proteinExistence type="predicted"/>
<evidence type="ECO:0000313" key="4">
    <source>
        <dbReference type="EMBL" id="SFQ21055.1"/>
    </source>
</evidence>
<keyword evidence="5" id="KW-1185">Reference proteome</keyword>
<dbReference type="Proteomes" id="UP000198734">
    <property type="component" value="Unassembled WGS sequence"/>
</dbReference>
<dbReference type="EMBL" id="FOXU01000001">
    <property type="protein sequence ID" value="SFQ21055.1"/>
    <property type="molecule type" value="Genomic_DNA"/>
</dbReference>
<dbReference type="InterPro" id="IPR035940">
    <property type="entry name" value="CAP_sf"/>
</dbReference>
<dbReference type="CDD" id="cd05379">
    <property type="entry name" value="CAP_bacterial"/>
    <property type="match status" value="1"/>
</dbReference>
<evidence type="ECO:0000259" key="3">
    <source>
        <dbReference type="Pfam" id="PF14504"/>
    </source>
</evidence>
<dbReference type="Gene3D" id="3.40.33.10">
    <property type="entry name" value="CAP"/>
    <property type="match status" value="1"/>
</dbReference>
<dbReference type="RefSeq" id="WP_093535372.1">
    <property type="nucleotide sequence ID" value="NZ_FOXU01000001.1"/>
</dbReference>
<sequence>MMNNLIRIVIAIAIVLVIFIYFDNPVHENKLITGSNNSGQVIPDTTPEVVEVETVFTRPKDGISTLVGESAQSVVEMLGKPTRTEPSAFGYEWWVYNQSLTTYLLIGIEGDKVTQAFAAGKNVEVAPYEIGQQLADIYRFTLVQSEITFSIDSNTYTFTLSEEDINNRILVQFDNLFAMLYIDTESQQLEAVRFTDPKTILLHKPYDILYNGIMVEAKTPDSLSQVAIDRANERQIYELTNVYRYRNGLQLLVSDNELQNIAMANSEEMARNNIVANEKFEVSKFSDQLKESSIEFSSAAGNTAAFYFDAGEAVNGWLNSKDHREILLGKDYTHTGIGVYGSYYTQNFIERKVVNTPKNIPQ</sequence>
<organism evidence="4 5">
    <name type="scientific">Psychrobacillus psychrotolerans</name>
    <dbReference type="NCBI Taxonomy" id="126156"/>
    <lineage>
        <taxon>Bacteria</taxon>
        <taxon>Bacillati</taxon>
        <taxon>Bacillota</taxon>
        <taxon>Bacilli</taxon>
        <taxon>Bacillales</taxon>
        <taxon>Bacillaceae</taxon>
        <taxon>Psychrobacillus</taxon>
    </lineage>
</organism>
<dbReference type="AlphaFoldDB" id="A0A1I5WMN7"/>
<reference evidence="5" key="1">
    <citation type="submission" date="2016-10" db="EMBL/GenBank/DDBJ databases">
        <authorList>
            <person name="Varghese N."/>
            <person name="Submissions S."/>
        </authorList>
    </citation>
    <scope>NUCLEOTIDE SEQUENCE [LARGE SCALE GENOMIC DNA]</scope>
    <source>
        <strain evidence="5">DSM 11706</strain>
    </source>
</reference>
<keyword evidence="1" id="KW-0472">Membrane</keyword>
<evidence type="ECO:0000259" key="2">
    <source>
        <dbReference type="Pfam" id="PF00188"/>
    </source>
</evidence>
<dbReference type="OrthoDB" id="9783944at2"/>
<feature type="domain" description="CAP-associated" evidence="3">
    <location>
        <begin position="68"/>
        <end position="206"/>
    </location>
</feature>
<keyword evidence="1" id="KW-1133">Transmembrane helix</keyword>
<gene>
    <name evidence="4" type="ORF">SAMN05421670_1352</name>
</gene>
<dbReference type="Pfam" id="PF00188">
    <property type="entry name" value="CAP"/>
    <property type="match status" value="1"/>
</dbReference>
<keyword evidence="1" id="KW-0812">Transmembrane</keyword>